<keyword evidence="4" id="KW-1133">Transmembrane helix</keyword>
<dbReference type="EMBL" id="HBKN01002124">
    <property type="protein sequence ID" value="CAE2192522.1"/>
    <property type="molecule type" value="Transcribed_RNA"/>
</dbReference>
<dbReference type="InterPro" id="IPR027278">
    <property type="entry name" value="ACCD_DCysDesulf"/>
</dbReference>
<feature type="transmembrane region" description="Helical" evidence="4">
    <location>
        <begin position="107"/>
        <end position="129"/>
    </location>
</feature>
<keyword evidence="4" id="KW-0812">Transmembrane</keyword>
<keyword evidence="3" id="KW-0663">Pyridoxal phosphate</keyword>
<dbReference type="InterPro" id="IPR036052">
    <property type="entry name" value="TrpB-like_PALP_sf"/>
</dbReference>
<comment type="cofactor">
    <cofactor evidence="1">
        <name>pyridoxal 5'-phosphate</name>
        <dbReference type="ChEBI" id="CHEBI:597326"/>
    </cofactor>
</comment>
<keyword evidence="4" id="KW-0472">Membrane</keyword>
<evidence type="ECO:0000256" key="1">
    <source>
        <dbReference type="ARBA" id="ARBA00001933"/>
    </source>
</evidence>
<protein>
    <recommendedName>
        <fullName evidence="5">Tryptophan synthase beta chain-like PALP domain-containing protein</fullName>
    </recommendedName>
</protein>
<sequence length="261" mass="28371">MNGLESYLILRQTDAELQQKIDPGLTGNLMISRMVGANLVMVSKSEYARFGQKVLLNNLIEQLEQEGKKPYGIAVGGSVPLGAWGYIKFVQELQEQMQAMKMNFSDIVVACGSGGTAAGLAIGVFLAGLKIRVHAILVCDDKNYFRQHIQDTIDALGVQASADEIVVLHDEYRGKAYAVSTEQELETIRQAAAASSILTDPVYTGKALCGLHGLMRTPELLLGKDVLFLHTGGMFGIFDKEEQLLPLLGGKISRLQLKSSL</sequence>
<evidence type="ECO:0000259" key="5">
    <source>
        <dbReference type="Pfam" id="PF00291"/>
    </source>
</evidence>
<dbReference type="PANTHER" id="PTHR43780:SF2">
    <property type="entry name" value="1-AMINOCYCLOPROPANE-1-CARBOXYLATE DEAMINASE-RELATED"/>
    <property type="match status" value="1"/>
</dbReference>
<dbReference type="PANTHER" id="PTHR43780">
    <property type="entry name" value="1-AMINOCYCLOPROPANE-1-CARBOXYLATE DEAMINASE-RELATED"/>
    <property type="match status" value="1"/>
</dbReference>
<feature type="domain" description="Tryptophan synthase beta chain-like PALP" evidence="5">
    <location>
        <begin position="26"/>
        <end position="232"/>
    </location>
</feature>
<dbReference type="InterPro" id="IPR001926">
    <property type="entry name" value="TrpB-like_PALP"/>
</dbReference>
<name>A0A7S4HAA5_GUITH</name>
<dbReference type="SUPFAM" id="SSF53686">
    <property type="entry name" value="Tryptophan synthase beta subunit-like PLP-dependent enzymes"/>
    <property type="match status" value="1"/>
</dbReference>
<evidence type="ECO:0000256" key="2">
    <source>
        <dbReference type="ARBA" id="ARBA00008639"/>
    </source>
</evidence>
<gene>
    <name evidence="6" type="ORF">GTHE00462_LOCUS1833</name>
</gene>
<organism evidence="6">
    <name type="scientific">Guillardia theta</name>
    <name type="common">Cryptophyte</name>
    <name type="synonym">Cryptomonas phi</name>
    <dbReference type="NCBI Taxonomy" id="55529"/>
    <lineage>
        <taxon>Eukaryota</taxon>
        <taxon>Cryptophyceae</taxon>
        <taxon>Pyrenomonadales</taxon>
        <taxon>Geminigeraceae</taxon>
        <taxon>Guillardia</taxon>
    </lineage>
</organism>
<reference evidence="6" key="1">
    <citation type="submission" date="2021-01" db="EMBL/GenBank/DDBJ databases">
        <authorList>
            <person name="Corre E."/>
            <person name="Pelletier E."/>
            <person name="Niang G."/>
            <person name="Scheremetjew M."/>
            <person name="Finn R."/>
            <person name="Kale V."/>
            <person name="Holt S."/>
            <person name="Cochrane G."/>
            <person name="Meng A."/>
            <person name="Brown T."/>
            <person name="Cohen L."/>
        </authorList>
    </citation>
    <scope>NUCLEOTIDE SEQUENCE</scope>
    <source>
        <strain evidence="6">CCMP 2712</strain>
    </source>
</reference>
<evidence type="ECO:0000313" key="6">
    <source>
        <dbReference type="EMBL" id="CAE2192522.1"/>
    </source>
</evidence>
<evidence type="ECO:0000256" key="3">
    <source>
        <dbReference type="ARBA" id="ARBA00022898"/>
    </source>
</evidence>
<dbReference type="GO" id="GO:0019148">
    <property type="term" value="F:D-cysteine desulfhydrase activity"/>
    <property type="evidence" value="ECO:0007669"/>
    <property type="project" value="TreeGrafter"/>
</dbReference>
<dbReference type="AlphaFoldDB" id="A0A7S4HAA5"/>
<accession>A0A7S4HAA5</accession>
<dbReference type="PIRSF" id="PIRSF006278">
    <property type="entry name" value="ACCD_DCysDesulf"/>
    <property type="match status" value="1"/>
</dbReference>
<comment type="similarity">
    <text evidence="2">Belongs to the ACC deaminase/D-cysteine desulfhydrase family.</text>
</comment>
<proteinExistence type="inferred from homology"/>
<dbReference type="Pfam" id="PF00291">
    <property type="entry name" value="PALP"/>
    <property type="match status" value="1"/>
</dbReference>
<dbReference type="Gene3D" id="3.40.50.1100">
    <property type="match status" value="2"/>
</dbReference>
<evidence type="ECO:0000256" key="4">
    <source>
        <dbReference type="SAM" id="Phobius"/>
    </source>
</evidence>